<comment type="caution">
    <text evidence="2">The sequence shown here is derived from an EMBL/GenBank/DDBJ whole genome shotgun (WGS) entry which is preliminary data.</text>
</comment>
<dbReference type="Proteomes" id="UP001175226">
    <property type="component" value="Unassembled WGS sequence"/>
</dbReference>
<dbReference type="AlphaFoldDB" id="A0AA39MEX4"/>
<organism evidence="2 3">
    <name type="scientific">Armillaria borealis</name>
    <dbReference type="NCBI Taxonomy" id="47425"/>
    <lineage>
        <taxon>Eukaryota</taxon>
        <taxon>Fungi</taxon>
        <taxon>Dikarya</taxon>
        <taxon>Basidiomycota</taxon>
        <taxon>Agaricomycotina</taxon>
        <taxon>Agaricomycetes</taxon>
        <taxon>Agaricomycetidae</taxon>
        <taxon>Agaricales</taxon>
        <taxon>Marasmiineae</taxon>
        <taxon>Physalacriaceae</taxon>
        <taxon>Armillaria</taxon>
    </lineage>
</organism>
<feature type="compositionally biased region" description="Pro residues" evidence="1">
    <location>
        <begin position="100"/>
        <end position="126"/>
    </location>
</feature>
<feature type="region of interest" description="Disordered" evidence="1">
    <location>
        <begin position="1"/>
        <end position="31"/>
    </location>
</feature>
<reference evidence="2" key="1">
    <citation type="submission" date="2023-06" db="EMBL/GenBank/DDBJ databases">
        <authorList>
            <consortium name="Lawrence Berkeley National Laboratory"/>
            <person name="Ahrendt S."/>
            <person name="Sahu N."/>
            <person name="Indic B."/>
            <person name="Wong-Bajracharya J."/>
            <person name="Merenyi Z."/>
            <person name="Ke H.-M."/>
            <person name="Monk M."/>
            <person name="Kocsube S."/>
            <person name="Drula E."/>
            <person name="Lipzen A."/>
            <person name="Balint B."/>
            <person name="Henrissat B."/>
            <person name="Andreopoulos B."/>
            <person name="Martin F.M."/>
            <person name="Harder C.B."/>
            <person name="Rigling D."/>
            <person name="Ford K.L."/>
            <person name="Foster G.D."/>
            <person name="Pangilinan J."/>
            <person name="Papanicolaou A."/>
            <person name="Barry K."/>
            <person name="LaButti K."/>
            <person name="Viragh M."/>
            <person name="Koriabine M."/>
            <person name="Yan M."/>
            <person name="Riley R."/>
            <person name="Champramary S."/>
            <person name="Plett K.L."/>
            <person name="Tsai I.J."/>
            <person name="Slot J."/>
            <person name="Sipos G."/>
            <person name="Plett J."/>
            <person name="Nagy L.G."/>
            <person name="Grigoriev I.V."/>
        </authorList>
    </citation>
    <scope>NUCLEOTIDE SEQUENCE</scope>
    <source>
        <strain evidence="2">FPL87.14</strain>
    </source>
</reference>
<keyword evidence="3" id="KW-1185">Reference proteome</keyword>
<feature type="compositionally biased region" description="Basic residues" evidence="1">
    <location>
        <begin position="1"/>
        <end position="22"/>
    </location>
</feature>
<gene>
    <name evidence="2" type="ORF">EV421DRAFT_2011858</name>
</gene>
<evidence type="ECO:0000313" key="3">
    <source>
        <dbReference type="Proteomes" id="UP001175226"/>
    </source>
</evidence>
<accession>A0AA39MEX4</accession>
<feature type="region of interest" description="Disordered" evidence="1">
    <location>
        <begin position="302"/>
        <end position="350"/>
    </location>
</feature>
<feature type="compositionally biased region" description="Low complexity" evidence="1">
    <location>
        <begin position="613"/>
        <end position="637"/>
    </location>
</feature>
<feature type="compositionally biased region" description="Polar residues" evidence="1">
    <location>
        <begin position="314"/>
        <end position="333"/>
    </location>
</feature>
<name>A0AA39MEX4_9AGAR</name>
<protein>
    <submittedName>
        <fullName evidence="2">Uncharacterized protein</fullName>
    </submittedName>
</protein>
<proteinExistence type="predicted"/>
<feature type="region of interest" description="Disordered" evidence="1">
    <location>
        <begin position="594"/>
        <end position="645"/>
    </location>
</feature>
<feature type="compositionally biased region" description="Polar residues" evidence="1">
    <location>
        <begin position="78"/>
        <end position="90"/>
    </location>
</feature>
<dbReference type="EMBL" id="JAUEPT010000119">
    <property type="protein sequence ID" value="KAK0431239.1"/>
    <property type="molecule type" value="Genomic_DNA"/>
</dbReference>
<feature type="compositionally biased region" description="Basic residues" evidence="1">
    <location>
        <begin position="302"/>
        <end position="313"/>
    </location>
</feature>
<evidence type="ECO:0000256" key="1">
    <source>
        <dbReference type="SAM" id="MobiDB-lite"/>
    </source>
</evidence>
<sequence length="711" mass="76767">MSMIRRQRRRRKRRKSPKKSAKAKSEAAAKLVDEDRPPVLCISRNKHWRYISSYHGPWLQLPIELLESLAKDPLHSPRPQTTPTTLTVSGTAAFADLSPPDSPRSLPLPPPIPPPKPGKATPPPIDPGVFRSVTSIRRLIDEAAELSVRASSGLSAAELGSMRGGGSIGLGGSPWAAAQTLGINPLGNMGGNGRNVAMSAMRIHRLRALAVQKLAQAYKADEIASSVMVMQGGSVFDDVAERVLKVDPNDADAKYVHFFHEKIPSRQLSRLIRAQPQRLEFYRTRGIATRDFTYALKESRAARKAKSTKKRKNGSSGKTNGQAPPSGTSTIDSSVEGPDGEPLLIHPSVLPDAPDPIEPQLLFLRGAAYLQHAVFLIEGAVLQLEGIRKAPSIDGAELRLCYLENGKYGGVEMGHPDGPLGKMGGAKARAYRDALGEGRFKDQVTSLLKKSIRDHDKFLAHFDTLESPNSFFDSEGDLAKQVEYAFLLSESIRPGNHSNGSSPPFPLSDTPAMFTTYHPLLVESHFSVLICQLMLADFSGLLKRFIRTAALVDGLEGYPVFLPPRSMAQAEFIEVLERLAGGWKNGIQPHSLSRGRAKARLAIDPPPSPAPVPVNTGSSSSTGAGSSRDDSSSSGSGSPPPCRQDADEALDCARILLAPVVNRQRERAERAAADKAAGAKKKPLQINIPLHGPRVEVISAWLGAVHLPELD</sequence>
<evidence type="ECO:0000313" key="2">
    <source>
        <dbReference type="EMBL" id="KAK0431239.1"/>
    </source>
</evidence>
<feature type="region of interest" description="Disordered" evidence="1">
    <location>
        <begin position="74"/>
        <end position="126"/>
    </location>
</feature>